<reference evidence="2 3" key="1">
    <citation type="journal article" date="2024" name="BMC Genomics">
        <title>De novo assembly and annotation of Popillia japonica's genome with initial clues to its potential as an invasive pest.</title>
        <authorList>
            <person name="Cucini C."/>
            <person name="Boschi S."/>
            <person name="Funari R."/>
            <person name="Cardaioli E."/>
            <person name="Iannotti N."/>
            <person name="Marturano G."/>
            <person name="Paoli F."/>
            <person name="Bruttini M."/>
            <person name="Carapelli A."/>
            <person name="Frati F."/>
            <person name="Nardi F."/>
        </authorList>
    </citation>
    <scope>NUCLEOTIDE SEQUENCE [LARGE SCALE GENOMIC DNA]</scope>
    <source>
        <strain evidence="2">DMR45628</strain>
    </source>
</reference>
<dbReference type="AlphaFoldDB" id="A0AAW1KIV5"/>
<comment type="caution">
    <text evidence="2">The sequence shown here is derived from an EMBL/GenBank/DDBJ whole genome shotgun (WGS) entry which is preliminary data.</text>
</comment>
<name>A0AAW1KIV5_POPJA</name>
<evidence type="ECO:0000313" key="2">
    <source>
        <dbReference type="EMBL" id="KAK9718000.1"/>
    </source>
</evidence>
<proteinExistence type="predicted"/>
<gene>
    <name evidence="2" type="ORF">QE152_g23440</name>
</gene>
<dbReference type="EMBL" id="JASPKY010000233">
    <property type="protein sequence ID" value="KAK9718000.1"/>
    <property type="molecule type" value="Genomic_DNA"/>
</dbReference>
<keyword evidence="3" id="KW-1185">Reference proteome</keyword>
<evidence type="ECO:0000313" key="3">
    <source>
        <dbReference type="Proteomes" id="UP001458880"/>
    </source>
</evidence>
<evidence type="ECO:0000256" key="1">
    <source>
        <dbReference type="SAM" id="Coils"/>
    </source>
</evidence>
<sequence length="179" mass="20795">MASNLQRKTNRNALNVSDVEKEIRELKAENEYLRAVLDNKRHLYDKERINLQTQLNDLRNSQDDVDEVIATIRNDNEKLAQEAEGAAAEVQELTAIGEKLQHQLEEMRTLHDENVSLQEQLEDLQNQVAGSNTSNEIRCEHERLTNHVIQLKDRLNELIKERDQAKAEFDEAKRKLEEG</sequence>
<dbReference type="Proteomes" id="UP001458880">
    <property type="component" value="Unassembled WGS sequence"/>
</dbReference>
<accession>A0AAW1KIV5</accession>
<protein>
    <submittedName>
        <fullName evidence="2">Uncharacterized protein</fullName>
    </submittedName>
</protein>
<keyword evidence="1" id="KW-0175">Coiled coil</keyword>
<organism evidence="2 3">
    <name type="scientific">Popillia japonica</name>
    <name type="common">Japanese beetle</name>
    <dbReference type="NCBI Taxonomy" id="7064"/>
    <lineage>
        <taxon>Eukaryota</taxon>
        <taxon>Metazoa</taxon>
        <taxon>Ecdysozoa</taxon>
        <taxon>Arthropoda</taxon>
        <taxon>Hexapoda</taxon>
        <taxon>Insecta</taxon>
        <taxon>Pterygota</taxon>
        <taxon>Neoptera</taxon>
        <taxon>Endopterygota</taxon>
        <taxon>Coleoptera</taxon>
        <taxon>Polyphaga</taxon>
        <taxon>Scarabaeiformia</taxon>
        <taxon>Scarabaeidae</taxon>
        <taxon>Rutelinae</taxon>
        <taxon>Popillia</taxon>
    </lineage>
</organism>
<feature type="coiled-coil region" evidence="1">
    <location>
        <begin position="69"/>
        <end position="175"/>
    </location>
</feature>